<name>W9RSM1_9ROSA</name>
<organism evidence="1 2">
    <name type="scientific">Morus notabilis</name>
    <dbReference type="NCBI Taxonomy" id="981085"/>
    <lineage>
        <taxon>Eukaryota</taxon>
        <taxon>Viridiplantae</taxon>
        <taxon>Streptophyta</taxon>
        <taxon>Embryophyta</taxon>
        <taxon>Tracheophyta</taxon>
        <taxon>Spermatophyta</taxon>
        <taxon>Magnoliopsida</taxon>
        <taxon>eudicotyledons</taxon>
        <taxon>Gunneridae</taxon>
        <taxon>Pentapetalae</taxon>
        <taxon>rosids</taxon>
        <taxon>fabids</taxon>
        <taxon>Rosales</taxon>
        <taxon>Moraceae</taxon>
        <taxon>Moreae</taxon>
        <taxon>Morus</taxon>
    </lineage>
</organism>
<evidence type="ECO:0000313" key="1">
    <source>
        <dbReference type="EMBL" id="EXB67449.1"/>
    </source>
</evidence>
<sequence length="200" mass="22480">MALKECRVHGFMHEVLASKAKQFEICQIFEDKESTSLVDPESRRLSLHGGAINTLEITVDQSRDQGRDLFFGELVNANDCGSTKELKKLRQLRCLSVSKSDAGMATTLFTIEKMNHLESLVYTHPIIFKLFDLESISAPPPFLGRLIFKGRLEKLPDWTLPLQNLSILGLSFSRLVVDTLKSPHALAQLSISFASSSMRW</sequence>
<gene>
    <name evidence="1" type="ORF">L484_009529</name>
</gene>
<accession>W9RSM1</accession>
<dbReference type="AlphaFoldDB" id="W9RSM1"/>
<reference evidence="2" key="1">
    <citation type="submission" date="2013-01" db="EMBL/GenBank/DDBJ databases">
        <title>Draft Genome Sequence of a Mulberry Tree, Morus notabilis C.K. Schneid.</title>
        <authorList>
            <person name="He N."/>
            <person name="Zhao S."/>
        </authorList>
    </citation>
    <scope>NUCLEOTIDE SEQUENCE</scope>
</reference>
<dbReference type="Proteomes" id="UP000030645">
    <property type="component" value="Unassembled WGS sequence"/>
</dbReference>
<evidence type="ECO:0000313" key="2">
    <source>
        <dbReference type="Proteomes" id="UP000030645"/>
    </source>
</evidence>
<proteinExistence type="predicted"/>
<protein>
    <submittedName>
        <fullName evidence="1">Uncharacterized protein</fullName>
    </submittedName>
</protein>
<keyword evidence="2" id="KW-1185">Reference proteome</keyword>
<dbReference type="EMBL" id="KE344564">
    <property type="protein sequence ID" value="EXB67449.1"/>
    <property type="molecule type" value="Genomic_DNA"/>
</dbReference>